<dbReference type="eggNOG" id="COG2931">
    <property type="taxonomic scope" value="Bacteria"/>
</dbReference>
<dbReference type="InterPro" id="IPR026444">
    <property type="entry name" value="Secre_tail"/>
</dbReference>
<proteinExistence type="predicted"/>
<name>A0A098LHI2_9BACT</name>
<dbReference type="InterPro" id="IPR015919">
    <property type="entry name" value="Cadherin-like_sf"/>
</dbReference>
<evidence type="ECO:0000313" key="3">
    <source>
        <dbReference type="Proteomes" id="UP000030185"/>
    </source>
</evidence>
<evidence type="ECO:0000259" key="1">
    <source>
        <dbReference type="PROSITE" id="PS50268"/>
    </source>
</evidence>
<dbReference type="Gene3D" id="2.60.40.60">
    <property type="entry name" value="Cadherins"/>
    <property type="match status" value="1"/>
</dbReference>
<dbReference type="SUPFAM" id="SSF49313">
    <property type="entry name" value="Cadherin-like"/>
    <property type="match status" value="1"/>
</dbReference>
<accession>A0A098LHI2</accession>
<feature type="domain" description="Cadherin" evidence="1">
    <location>
        <begin position="467"/>
        <end position="565"/>
    </location>
</feature>
<dbReference type="STRING" id="153721.MYP_3111"/>
<dbReference type="Proteomes" id="UP000030185">
    <property type="component" value="Unassembled WGS sequence"/>
</dbReference>
<gene>
    <name evidence="2" type="ORF">MYP_3111</name>
</gene>
<dbReference type="SMART" id="SM00112">
    <property type="entry name" value="CA"/>
    <property type="match status" value="1"/>
</dbReference>
<protein>
    <recommendedName>
        <fullName evidence="1">Cadherin domain-containing protein</fullName>
    </recommendedName>
</protein>
<dbReference type="CDD" id="cd11304">
    <property type="entry name" value="Cadherin_repeat"/>
    <property type="match status" value="1"/>
</dbReference>
<reference evidence="2 3" key="1">
    <citation type="submission" date="2014-09" db="EMBL/GenBank/DDBJ databases">
        <title>Sporocytophaga myxococcoides PG-01 genome sequencing.</title>
        <authorList>
            <person name="Liu L."/>
            <person name="Gao P.J."/>
            <person name="Chen G.J."/>
            <person name="Wang L.S."/>
        </authorList>
    </citation>
    <scope>NUCLEOTIDE SEQUENCE [LARGE SCALE GENOMIC DNA]</scope>
    <source>
        <strain evidence="2 3">PG-01</strain>
    </source>
</reference>
<dbReference type="AlphaFoldDB" id="A0A098LHI2"/>
<dbReference type="Pfam" id="PF18962">
    <property type="entry name" value="Por_Secre_tail"/>
    <property type="match status" value="1"/>
</dbReference>
<dbReference type="InterPro" id="IPR002126">
    <property type="entry name" value="Cadherin-like_dom"/>
</dbReference>
<dbReference type="EMBL" id="BBLT01000006">
    <property type="protein sequence ID" value="GAL85882.1"/>
    <property type="molecule type" value="Genomic_DNA"/>
</dbReference>
<keyword evidence="3" id="KW-1185">Reference proteome</keyword>
<dbReference type="GO" id="GO:0016020">
    <property type="term" value="C:membrane"/>
    <property type="evidence" value="ECO:0007669"/>
    <property type="project" value="InterPro"/>
</dbReference>
<dbReference type="PROSITE" id="PS50268">
    <property type="entry name" value="CADHERIN_2"/>
    <property type="match status" value="1"/>
</dbReference>
<comment type="caution">
    <text evidence="2">The sequence shown here is derived from an EMBL/GenBank/DDBJ whole genome shotgun (WGS) entry which is preliminary data.</text>
</comment>
<organism evidence="2 3">
    <name type="scientific">Sporocytophaga myxococcoides</name>
    <dbReference type="NCBI Taxonomy" id="153721"/>
    <lineage>
        <taxon>Bacteria</taxon>
        <taxon>Pseudomonadati</taxon>
        <taxon>Bacteroidota</taxon>
        <taxon>Cytophagia</taxon>
        <taxon>Cytophagales</taxon>
        <taxon>Cytophagaceae</taxon>
        <taxon>Sporocytophaga</taxon>
    </lineage>
</organism>
<dbReference type="eggNOG" id="COG2374">
    <property type="taxonomic scope" value="Bacteria"/>
</dbReference>
<sequence length="638" mass="69469">MALYNKLLQRLRKNFSSGRFKELSKQKQFKLLIRLKKLKLQLSRIENNLKYGALAFAATAGVGLATTESLSQTLPAGSEFRVNTYTTGVQMSPRTAMDSDGDFVVTWASRGQDTPTEYGIYAQRYNAMGVAQGAEFRVNTYTDNRQNYPVIAMDDNGNFVIVWTSSGQDGDMGGVFGQRFNSAGQALGSEFQINTYTTGNQYMPSVAMDSDGDFVVTWSSPGTDPSYGIYARCFDAAGAAKTGEIHVNTTTAGVQRFSSIAMDNDGDFVIAWQSDQDGSSYGIYGQRFNANGVPQGSEFQVNTYTTNQQKSVAAAMDQDGDFVIAWQSSGQDGNSDGIFAQKYNANGVTQGDEFMVNTYTTGAQATPSVAMNNNEFIISWTSNAQDGSDNGVYAQRYNADGIAQGDEFRVNTYTTGSQNTPSVAIDNDNDFIIVWTSAGQDGSGSGIYAQRFEANKAPSGITISSNTVNENVPANTTIGTFTTEDVNINNTFTYTLEAGIGDTDNESFVINGDELQIKESPDFETKDSYSIRVRSTDQGGLFIEKSFNITIEDVAETGITDKNGFSSSIQLYPNPAKENVMMNLEGNVNVRIMDLTGHVLKQDQTNNQIINIEGLATGTYILEFTQDDKTGMKKLVIE</sequence>
<dbReference type="GO" id="GO:0005509">
    <property type="term" value="F:calcium ion binding"/>
    <property type="evidence" value="ECO:0007669"/>
    <property type="project" value="InterPro"/>
</dbReference>
<evidence type="ECO:0000313" key="2">
    <source>
        <dbReference type="EMBL" id="GAL85882.1"/>
    </source>
</evidence>
<dbReference type="NCBIfam" id="TIGR04183">
    <property type="entry name" value="Por_Secre_tail"/>
    <property type="match status" value="1"/>
</dbReference>
<dbReference type="GO" id="GO:0007156">
    <property type="term" value="P:homophilic cell adhesion via plasma membrane adhesion molecules"/>
    <property type="evidence" value="ECO:0007669"/>
    <property type="project" value="InterPro"/>
</dbReference>